<feature type="transmembrane region" description="Helical" evidence="1">
    <location>
        <begin position="15"/>
        <end position="32"/>
    </location>
</feature>
<keyword evidence="1" id="KW-0472">Membrane</keyword>
<dbReference type="Proteomes" id="UP001150266">
    <property type="component" value="Unassembled WGS sequence"/>
</dbReference>
<accession>A0A9W9ATW7</accession>
<comment type="caution">
    <text evidence="2">The sequence shown here is derived from an EMBL/GenBank/DDBJ whole genome shotgun (WGS) entry which is preliminary data.</text>
</comment>
<name>A0A9W9ATW7_9AGAR</name>
<organism evidence="2 3">
    <name type="scientific">Lentinula aciculospora</name>
    <dbReference type="NCBI Taxonomy" id="153920"/>
    <lineage>
        <taxon>Eukaryota</taxon>
        <taxon>Fungi</taxon>
        <taxon>Dikarya</taxon>
        <taxon>Basidiomycota</taxon>
        <taxon>Agaricomycotina</taxon>
        <taxon>Agaricomycetes</taxon>
        <taxon>Agaricomycetidae</taxon>
        <taxon>Agaricales</taxon>
        <taxon>Marasmiineae</taxon>
        <taxon>Omphalotaceae</taxon>
        <taxon>Lentinula</taxon>
    </lineage>
</organism>
<protein>
    <submittedName>
        <fullName evidence="2">Uncharacterized protein</fullName>
    </submittedName>
</protein>
<dbReference type="AlphaFoldDB" id="A0A9W9ATW7"/>
<evidence type="ECO:0000256" key="1">
    <source>
        <dbReference type="SAM" id="Phobius"/>
    </source>
</evidence>
<evidence type="ECO:0000313" key="2">
    <source>
        <dbReference type="EMBL" id="KAJ4490425.1"/>
    </source>
</evidence>
<reference evidence="2" key="1">
    <citation type="submission" date="2022-08" db="EMBL/GenBank/DDBJ databases">
        <title>A Global Phylogenomic Analysis of the Shiitake Genus Lentinula.</title>
        <authorList>
            <consortium name="DOE Joint Genome Institute"/>
            <person name="Sierra-Patev S."/>
            <person name="Min B."/>
            <person name="Naranjo-Ortiz M."/>
            <person name="Looney B."/>
            <person name="Konkel Z."/>
            <person name="Slot J.C."/>
            <person name="Sakamoto Y."/>
            <person name="Steenwyk J.L."/>
            <person name="Rokas A."/>
            <person name="Carro J."/>
            <person name="Camarero S."/>
            <person name="Ferreira P."/>
            <person name="Molpeceres G."/>
            <person name="Ruiz-Duenas F.J."/>
            <person name="Serrano A."/>
            <person name="Henrissat B."/>
            <person name="Drula E."/>
            <person name="Hughes K.W."/>
            <person name="Mata J.L."/>
            <person name="Ishikawa N.K."/>
            <person name="Vargas-Isla R."/>
            <person name="Ushijima S."/>
            <person name="Smith C.A."/>
            <person name="Ahrendt S."/>
            <person name="Andreopoulos W."/>
            <person name="He G."/>
            <person name="Labutti K."/>
            <person name="Lipzen A."/>
            <person name="Ng V."/>
            <person name="Riley R."/>
            <person name="Sandor L."/>
            <person name="Barry K."/>
            <person name="Martinez A.T."/>
            <person name="Xiao Y."/>
            <person name="Gibbons J.G."/>
            <person name="Terashima K."/>
            <person name="Grigoriev I.V."/>
            <person name="Hibbett D.S."/>
        </authorList>
    </citation>
    <scope>NUCLEOTIDE SEQUENCE</scope>
    <source>
        <strain evidence="2">JLM2183</strain>
    </source>
</reference>
<dbReference type="EMBL" id="JAOTPV010000001">
    <property type="protein sequence ID" value="KAJ4490425.1"/>
    <property type="molecule type" value="Genomic_DNA"/>
</dbReference>
<keyword evidence="1" id="KW-0812">Transmembrane</keyword>
<keyword evidence="3" id="KW-1185">Reference proteome</keyword>
<gene>
    <name evidence="2" type="ORF">J3R30DRAFT_3421660</name>
</gene>
<proteinExistence type="predicted"/>
<keyword evidence="1" id="KW-1133">Transmembrane helix</keyword>
<evidence type="ECO:0000313" key="3">
    <source>
        <dbReference type="Proteomes" id="UP001150266"/>
    </source>
</evidence>
<sequence length="153" mass="17707">MTISNDPSVHDHNSIFKLTLGTFILITFYILLTNFTFFNNGSDELVTEEPEMVNPFTSNVTAFVPFAESDILNVELMSLVQLQDNLLMHRFQVIMPLVNLTIPNSSTKYSIQKTVTPLLFKHCEEITWQYQQQRWRSHHLLPPLLLLTEHVSS</sequence>